<feature type="region of interest" description="Disordered" evidence="1">
    <location>
        <begin position="1"/>
        <end position="86"/>
    </location>
</feature>
<proteinExistence type="predicted"/>
<keyword evidence="5" id="KW-1185">Reference proteome</keyword>
<evidence type="ECO:0000256" key="1">
    <source>
        <dbReference type="SAM" id="MobiDB-lite"/>
    </source>
</evidence>
<feature type="compositionally biased region" description="Polar residues" evidence="1">
    <location>
        <begin position="20"/>
        <end position="30"/>
    </location>
</feature>
<feature type="transmembrane region" description="Helical" evidence="2">
    <location>
        <begin position="92"/>
        <end position="114"/>
    </location>
</feature>
<keyword evidence="2" id="KW-0812">Transmembrane</keyword>
<reference evidence="4" key="2">
    <citation type="journal article" date="2022" name="Sci. Rep.">
        <title>In silico prediction of the enzymes involved in the degradation of the herbicide molinate by Gulosibacter molinativorax ON4T.</title>
        <authorList>
            <person name="Lopes A.R."/>
            <person name="Bunin E."/>
            <person name="Viana A.T."/>
            <person name="Froufe H."/>
            <person name="Munoz-Merida A."/>
            <person name="Pinho D."/>
            <person name="Figueiredo J."/>
            <person name="Barroso C."/>
            <person name="Vaz-Moreira I."/>
            <person name="Bellanger X."/>
            <person name="Egas C."/>
            <person name="Nunes O.C."/>
        </authorList>
    </citation>
    <scope>NUCLEOTIDE SEQUENCE</scope>
    <source>
        <strain evidence="4">ON4</strain>
    </source>
</reference>
<dbReference type="InterPro" id="IPR000595">
    <property type="entry name" value="cNMP-bd_dom"/>
</dbReference>
<dbReference type="EMBL" id="PXVD01000020">
    <property type="protein sequence ID" value="MDJ1372093.1"/>
    <property type="molecule type" value="Genomic_DNA"/>
</dbReference>
<feature type="domain" description="Cyclic nucleotide-binding" evidence="3">
    <location>
        <begin position="387"/>
        <end position="435"/>
    </location>
</feature>
<feature type="compositionally biased region" description="Low complexity" evidence="1">
    <location>
        <begin position="52"/>
        <end position="64"/>
    </location>
</feature>
<keyword evidence="2" id="KW-0472">Membrane</keyword>
<gene>
    <name evidence="4" type="ORF">C7K25_12050</name>
</gene>
<evidence type="ECO:0000256" key="2">
    <source>
        <dbReference type="SAM" id="Phobius"/>
    </source>
</evidence>
<evidence type="ECO:0000313" key="4">
    <source>
        <dbReference type="EMBL" id="MDJ1372093.1"/>
    </source>
</evidence>
<dbReference type="PROSITE" id="PS50042">
    <property type="entry name" value="CNMP_BINDING_3"/>
    <property type="match status" value="1"/>
</dbReference>
<dbReference type="RefSeq" id="WP_026937366.1">
    <property type="nucleotide sequence ID" value="NZ_CP028426.1"/>
</dbReference>
<name>A0ABT7CA76_9MICO</name>
<evidence type="ECO:0000313" key="5">
    <source>
        <dbReference type="Proteomes" id="UP001170379"/>
    </source>
</evidence>
<sequence>MTNTNWGDPEQEPPRRDTYPEQQVPGQQYQEFRHDPQQEQYPAGQFQDRPYQDQPFQQEQLQDQQFHEEPQQGQFPPEQFPPEDSSRKRRPWVWVVVILAIALVIAVVGGFFLINNTKTTADTVFNFDSQQRGPQSTESSGIQIPVVGDPAETVREYLSYIEAGDATNAGAFVDPGAPLASGDALAVDALASALSRPSVVAVELVDQGEGTASVRATMSLDGEQFEHVFALELIETTVDGSPEKTWSIDAPLVAPIEVSTSGMPSVLVGDVEVGVDATTGTQRIYLYPGTYEVSADAGEYFTVSGSNQTLRVTAPSADPETASFSASPNQAFEDAVLAQVQERVDLCTQVPGNMDDECPSITRNTKLEVLTVTQQPSGFDSLSSTSFISSRGEIGVIDSSTSSNPNPSERTSKFNVYGDIEIVDGYPQISNVRAY</sequence>
<dbReference type="Proteomes" id="UP001170379">
    <property type="component" value="Unassembled WGS sequence"/>
</dbReference>
<evidence type="ECO:0000259" key="3">
    <source>
        <dbReference type="PROSITE" id="PS50042"/>
    </source>
</evidence>
<accession>A0ABT7CA76</accession>
<protein>
    <recommendedName>
        <fullName evidence="3">Cyclic nucleotide-binding domain-containing protein</fullName>
    </recommendedName>
</protein>
<reference evidence="4" key="1">
    <citation type="submission" date="2018-03" db="EMBL/GenBank/DDBJ databases">
        <authorList>
            <person name="Nunes O.C."/>
            <person name="Lopes A.R."/>
            <person name="Froufe H."/>
            <person name="Munoz-Merida A."/>
            <person name="Barroso C."/>
            <person name="Egas C."/>
        </authorList>
    </citation>
    <scope>NUCLEOTIDE SEQUENCE</scope>
    <source>
        <strain evidence="4">ON4</strain>
    </source>
</reference>
<comment type="caution">
    <text evidence="4">The sequence shown here is derived from an EMBL/GenBank/DDBJ whole genome shotgun (WGS) entry which is preliminary data.</text>
</comment>
<keyword evidence="2" id="KW-1133">Transmembrane helix</keyword>
<organism evidence="4 5">
    <name type="scientific">Gulosibacter molinativorax</name>
    <dbReference type="NCBI Taxonomy" id="256821"/>
    <lineage>
        <taxon>Bacteria</taxon>
        <taxon>Bacillati</taxon>
        <taxon>Actinomycetota</taxon>
        <taxon>Actinomycetes</taxon>
        <taxon>Micrococcales</taxon>
        <taxon>Microbacteriaceae</taxon>
        <taxon>Gulosibacter</taxon>
    </lineage>
</organism>